<organism evidence="2 3">
    <name type="scientific">Acanthoscelides obtectus</name>
    <name type="common">Bean weevil</name>
    <name type="synonym">Bruchus obtectus</name>
    <dbReference type="NCBI Taxonomy" id="200917"/>
    <lineage>
        <taxon>Eukaryota</taxon>
        <taxon>Metazoa</taxon>
        <taxon>Ecdysozoa</taxon>
        <taxon>Arthropoda</taxon>
        <taxon>Hexapoda</taxon>
        <taxon>Insecta</taxon>
        <taxon>Pterygota</taxon>
        <taxon>Neoptera</taxon>
        <taxon>Endopterygota</taxon>
        <taxon>Coleoptera</taxon>
        <taxon>Polyphaga</taxon>
        <taxon>Cucujiformia</taxon>
        <taxon>Chrysomeloidea</taxon>
        <taxon>Chrysomelidae</taxon>
        <taxon>Bruchinae</taxon>
        <taxon>Bruchini</taxon>
        <taxon>Acanthoscelides</taxon>
    </lineage>
</organism>
<evidence type="ECO:0000259" key="1">
    <source>
        <dbReference type="Pfam" id="PF13843"/>
    </source>
</evidence>
<dbReference type="EMBL" id="CAKOFQ010006914">
    <property type="protein sequence ID" value="CAH1981885.1"/>
    <property type="molecule type" value="Genomic_DNA"/>
</dbReference>
<evidence type="ECO:0000313" key="3">
    <source>
        <dbReference type="Proteomes" id="UP001152888"/>
    </source>
</evidence>
<dbReference type="InterPro" id="IPR029526">
    <property type="entry name" value="PGBD"/>
</dbReference>
<dbReference type="PANTHER" id="PTHR47272:SF1">
    <property type="entry name" value="PIGGYBAC TRANSPOSABLE ELEMENT-DERIVED PROTEIN 3-LIKE"/>
    <property type="match status" value="1"/>
</dbReference>
<name>A0A9P0PIC6_ACAOB</name>
<dbReference type="AlphaFoldDB" id="A0A9P0PIC6"/>
<dbReference type="OrthoDB" id="8300647at2759"/>
<proteinExistence type="predicted"/>
<sequence length="99" mass="11419">MQINSLGALRKNRLKNCPFKDDRKLQKEGRGIYDFWYDENNKLIAVKWVDNKVVTLASSFVGVQPLGSVKRWNAAEKRKVDVPCPKIVQQYNKHMGVSI</sequence>
<evidence type="ECO:0000313" key="2">
    <source>
        <dbReference type="EMBL" id="CAH1981885.1"/>
    </source>
</evidence>
<gene>
    <name evidence="2" type="ORF">ACAOBT_LOCUS14722</name>
</gene>
<comment type="caution">
    <text evidence="2">The sequence shown here is derived from an EMBL/GenBank/DDBJ whole genome shotgun (WGS) entry which is preliminary data.</text>
</comment>
<feature type="domain" description="PiggyBac transposable element-derived protein" evidence="1">
    <location>
        <begin position="2"/>
        <end position="96"/>
    </location>
</feature>
<reference evidence="2" key="1">
    <citation type="submission" date="2022-03" db="EMBL/GenBank/DDBJ databases">
        <authorList>
            <person name="Sayadi A."/>
        </authorList>
    </citation>
    <scope>NUCLEOTIDE SEQUENCE</scope>
</reference>
<dbReference type="PANTHER" id="PTHR47272">
    <property type="entry name" value="DDE_TNP_1_7 DOMAIN-CONTAINING PROTEIN"/>
    <property type="match status" value="1"/>
</dbReference>
<dbReference type="Pfam" id="PF13843">
    <property type="entry name" value="DDE_Tnp_1_7"/>
    <property type="match status" value="1"/>
</dbReference>
<protein>
    <recommendedName>
        <fullName evidence="1">PiggyBac transposable element-derived protein domain-containing protein</fullName>
    </recommendedName>
</protein>
<keyword evidence="3" id="KW-1185">Reference proteome</keyword>
<dbReference type="Proteomes" id="UP001152888">
    <property type="component" value="Unassembled WGS sequence"/>
</dbReference>
<accession>A0A9P0PIC6</accession>